<dbReference type="FunFam" id="1.25.40.10:FF:000687">
    <property type="entry name" value="Pentatricopeptide repeat-containing protein At4g33170"/>
    <property type="match status" value="1"/>
</dbReference>
<comment type="similarity">
    <text evidence="1">Belongs to the PPR family. PCMP-H subfamily.</text>
</comment>
<feature type="repeat" description="PPR" evidence="3">
    <location>
        <begin position="749"/>
        <end position="784"/>
    </location>
</feature>
<dbReference type="InterPro" id="IPR046960">
    <property type="entry name" value="PPR_At4g14850-like_plant"/>
</dbReference>
<comment type="caution">
    <text evidence="5">The sequence shown here is derived from an EMBL/GenBank/DDBJ whole genome shotgun (WGS) entry which is preliminary data.</text>
</comment>
<dbReference type="InterPro" id="IPR046848">
    <property type="entry name" value="E_motif"/>
</dbReference>
<evidence type="ECO:0000313" key="6">
    <source>
        <dbReference type="Proteomes" id="UP001324115"/>
    </source>
</evidence>
<dbReference type="Pfam" id="PF13041">
    <property type="entry name" value="PPR_2"/>
    <property type="match status" value="2"/>
</dbReference>
<feature type="domain" description="DYW" evidence="4">
    <location>
        <begin position="929"/>
        <end position="1021"/>
    </location>
</feature>
<dbReference type="Pfam" id="PF20430">
    <property type="entry name" value="Eplus_motif"/>
    <property type="match status" value="1"/>
</dbReference>
<dbReference type="AlphaFoldDB" id="A0AAN7FUH3"/>
<keyword evidence="2" id="KW-0677">Repeat</keyword>
<dbReference type="PANTHER" id="PTHR47926:SF543">
    <property type="entry name" value="(WILD MALAYSIAN BANANA) HYPOTHETICAL PROTEIN"/>
    <property type="match status" value="1"/>
</dbReference>
<dbReference type="InterPro" id="IPR011990">
    <property type="entry name" value="TPR-like_helical_dom_sf"/>
</dbReference>
<dbReference type="PROSITE" id="PS51375">
    <property type="entry name" value="PPR"/>
    <property type="match status" value="5"/>
</dbReference>
<evidence type="ECO:0000313" key="5">
    <source>
        <dbReference type="EMBL" id="KAK4600478.1"/>
    </source>
</evidence>
<proteinExistence type="inferred from homology"/>
<feature type="repeat" description="PPR" evidence="3">
    <location>
        <begin position="410"/>
        <end position="444"/>
    </location>
</feature>
<keyword evidence="6" id="KW-1185">Reference proteome</keyword>
<accession>A0AAN7FUH3</accession>
<organism evidence="5 6">
    <name type="scientific">Quercus rubra</name>
    <name type="common">Northern red oak</name>
    <name type="synonym">Quercus borealis</name>
    <dbReference type="NCBI Taxonomy" id="3512"/>
    <lineage>
        <taxon>Eukaryota</taxon>
        <taxon>Viridiplantae</taxon>
        <taxon>Streptophyta</taxon>
        <taxon>Embryophyta</taxon>
        <taxon>Tracheophyta</taxon>
        <taxon>Spermatophyta</taxon>
        <taxon>Magnoliopsida</taxon>
        <taxon>eudicotyledons</taxon>
        <taxon>Gunneridae</taxon>
        <taxon>Pentapetalae</taxon>
        <taxon>rosids</taxon>
        <taxon>fabids</taxon>
        <taxon>Fagales</taxon>
        <taxon>Fagaceae</taxon>
        <taxon>Quercus</taxon>
    </lineage>
</organism>
<dbReference type="Pfam" id="PF20431">
    <property type="entry name" value="E_motif"/>
    <property type="match status" value="1"/>
</dbReference>
<dbReference type="NCBIfam" id="TIGR00756">
    <property type="entry name" value="PPR"/>
    <property type="match status" value="7"/>
</dbReference>
<dbReference type="GO" id="GO:0009451">
    <property type="term" value="P:RNA modification"/>
    <property type="evidence" value="ECO:0007669"/>
    <property type="project" value="InterPro"/>
</dbReference>
<dbReference type="Proteomes" id="UP001324115">
    <property type="component" value="Unassembled WGS sequence"/>
</dbReference>
<evidence type="ECO:0000256" key="1">
    <source>
        <dbReference type="ARBA" id="ARBA00006643"/>
    </source>
</evidence>
<dbReference type="GO" id="GO:0003723">
    <property type="term" value="F:RNA binding"/>
    <property type="evidence" value="ECO:0007669"/>
    <property type="project" value="InterPro"/>
</dbReference>
<dbReference type="FunFam" id="1.25.40.10:FF:000243">
    <property type="entry name" value="Pentatricopeptide repeat-containing protein chloroplastic"/>
    <property type="match status" value="1"/>
</dbReference>
<dbReference type="InterPro" id="IPR046849">
    <property type="entry name" value="E2_motif"/>
</dbReference>
<name>A0AAN7FUH3_QUERU</name>
<protein>
    <recommendedName>
        <fullName evidence="4">DYW domain-containing protein</fullName>
    </recommendedName>
</protein>
<dbReference type="SUPFAM" id="SSF48452">
    <property type="entry name" value="TPR-like"/>
    <property type="match status" value="1"/>
</dbReference>
<sequence>MQLQANLRLRLRLRATSISIFPFAKTPFPHILLLHFCFSSLSDLVSHPSRFEFSSSSSSSSSSQWFSILRVAISKTDLLLGKSAHARIIISGQNPDRFLTNNLLTLYARCGSLSSARQLFDKTPDRDLVTWNSILAAYAHSADSEVENVQEGFQLFRLLRESIVLTSRFTLAPVLKLCLLSGYVWASEAVHGYAIKIGLGWDVFVSGALVNIYAKFGRIREARVLFDGMQERDVVLWNVMLKAYVEMGLCKDALYLFSSFHRSELHPDDVSVHCVLNGINNVGSDKGNRLAEQVKAYAMKLFVNHENSDVFMWNKKLSEYLQASENWAAVQCFVNMIRSKVEYDSVTLVVILSAIAGLNNLEMGQQVHGVAVKSGFDSVVTIANSLINMYSKAGSLYFAREVFNSMKEMDLISWNSMISTCAQSSLEEESVNLFIDLLRDGLRPDQFTIASFLRACSSFKEGLYLSKQIHVHAIKTGIIADSFVSTALIDVYSRTGNMEEAEFLFENEVEFDLASWNAMMFGYIMSNDNQKALNLLSLIHESGERADQISLATAAKASGCLVGLEQGKQIHTYVIKTGFDLDLCVSSGILDMYIKCGDMESAHMVFTQIPMPDEVAWTTMISGCVENGDEDQALSIYHQMRLTGVQPDEYTFATLVKASSCLTALEQGRQIQANVIKLDYGLDPFVGTSLIDMYAKCGNIGDAYLLFQRMKVSNIALWNAMLIGLAQYGNAKEALKLFKAMESNGIEPDKVTFIGVLSACSHSGLISEAYEYFDSMSKKYGVKPEIEHYSCIVDALGRVGRVQEAEKLIGSMPFEASASMYRALLGACRVQGDTEAGKRVATQLLALEPSDSSAYVLLSNIYAAANQWDDVTVARKMMERKKVKKDPGFSWIDVKNKVHLFVVDDRSHPQTDLIYDKVEDLIKRIREEGYVPDTDFTLLDVEEEEKERALYYHSEKLAVGYGLISTPPSSTIRVIKNLRVCGDCHNAIKYISKVSQREIVLRDANRFHRFSDGICSCGDYW</sequence>
<dbReference type="FunFam" id="1.25.40.10:FF:001086">
    <property type="entry name" value="Pentatricopeptide repeat-containing protein At4g33170"/>
    <property type="match status" value="1"/>
</dbReference>
<dbReference type="FunFam" id="1.25.40.10:FF:000366">
    <property type="entry name" value="Pentatricopeptide (PPR) repeat-containing protein"/>
    <property type="match status" value="1"/>
</dbReference>
<evidence type="ECO:0000256" key="2">
    <source>
        <dbReference type="ARBA" id="ARBA00022737"/>
    </source>
</evidence>
<feature type="repeat" description="PPR" evidence="3">
    <location>
        <begin position="233"/>
        <end position="267"/>
    </location>
</feature>
<dbReference type="Pfam" id="PF14432">
    <property type="entry name" value="DYW_deaminase"/>
    <property type="match status" value="1"/>
</dbReference>
<feature type="repeat" description="PPR" evidence="3">
    <location>
        <begin position="613"/>
        <end position="647"/>
    </location>
</feature>
<gene>
    <name evidence="5" type="ORF">RGQ29_010215</name>
</gene>
<dbReference type="GO" id="GO:0008270">
    <property type="term" value="F:zinc ion binding"/>
    <property type="evidence" value="ECO:0007669"/>
    <property type="project" value="InterPro"/>
</dbReference>
<dbReference type="EMBL" id="JAXUIC010000002">
    <property type="protein sequence ID" value="KAK4600478.1"/>
    <property type="molecule type" value="Genomic_DNA"/>
</dbReference>
<dbReference type="PANTHER" id="PTHR47926">
    <property type="entry name" value="PENTATRICOPEPTIDE REPEAT-CONTAINING PROTEIN"/>
    <property type="match status" value="1"/>
</dbReference>
<dbReference type="Gene3D" id="1.25.40.10">
    <property type="entry name" value="Tetratricopeptide repeat domain"/>
    <property type="match status" value="7"/>
</dbReference>
<feature type="repeat" description="PPR" evidence="3">
    <location>
        <begin position="714"/>
        <end position="748"/>
    </location>
</feature>
<dbReference type="FunFam" id="1.25.40.10:FF:000343">
    <property type="entry name" value="Pentatricopeptide repeat-containing protein At3g58590"/>
    <property type="match status" value="1"/>
</dbReference>
<dbReference type="InterPro" id="IPR002885">
    <property type="entry name" value="PPR_rpt"/>
</dbReference>
<dbReference type="InterPro" id="IPR032867">
    <property type="entry name" value="DYW_dom"/>
</dbReference>
<dbReference type="Pfam" id="PF01535">
    <property type="entry name" value="PPR"/>
    <property type="match status" value="7"/>
</dbReference>
<dbReference type="FunFam" id="1.25.40.10:FF:000285">
    <property type="entry name" value="Pentatricopeptide repeat-containing protein, chloroplastic"/>
    <property type="match status" value="1"/>
</dbReference>
<reference evidence="5 6" key="1">
    <citation type="journal article" date="2023" name="G3 (Bethesda)">
        <title>A haplotype-resolved chromosome-scale genome for Quercus rubra L. provides insights into the genetics of adaptive traits for red oak species.</title>
        <authorList>
            <person name="Kapoor B."/>
            <person name="Jenkins J."/>
            <person name="Schmutz J."/>
            <person name="Zhebentyayeva T."/>
            <person name="Kuelheim C."/>
            <person name="Coggeshall M."/>
            <person name="Heim C."/>
            <person name="Lasky J.R."/>
            <person name="Leites L."/>
            <person name="Islam-Faridi N."/>
            <person name="Romero-Severson J."/>
            <person name="DeLeo V.L."/>
            <person name="Lucas S.M."/>
            <person name="Lazic D."/>
            <person name="Gailing O."/>
            <person name="Carlson J."/>
            <person name="Staton M."/>
        </authorList>
    </citation>
    <scope>NUCLEOTIDE SEQUENCE [LARGE SCALE GENOMIC DNA]</scope>
    <source>
        <strain evidence="5">Pseudo-F2</strain>
    </source>
</reference>
<evidence type="ECO:0000259" key="4">
    <source>
        <dbReference type="Pfam" id="PF14432"/>
    </source>
</evidence>
<evidence type="ECO:0000256" key="3">
    <source>
        <dbReference type="PROSITE-ProRule" id="PRU00708"/>
    </source>
</evidence>